<dbReference type="Gene3D" id="3.40.50.150">
    <property type="entry name" value="Vaccinia Virus protein VP39"/>
    <property type="match status" value="1"/>
</dbReference>
<dbReference type="EC" id="2.1.1.37" evidence="8"/>
<comment type="similarity">
    <text evidence="6 7">Belongs to the class I-like SAM-binding methyltransferase superfamily. C5-methyltransferase family.</text>
</comment>
<evidence type="ECO:0000256" key="6">
    <source>
        <dbReference type="PROSITE-ProRule" id="PRU01016"/>
    </source>
</evidence>
<sequence>MAKKLIDLFAGCGGMSLGFQNAGFKVLAAYDNWQPAIDIYSQNFNHPIFKKDLSKDDITGGLIKQSPDIIIGGPPCQDFSIAGKRDFEGKRANLTLIYGHIIQTVRPRWFVMENVYNIEKSPVFEQVLSIFKEAGYGITKHVWDASYMGVPQMRKRYFVIGRQNSEDDFLLGDLEKNLTKERMTLANYLGNKQLDTEFYYMHPRSYARRAIFSVHEASATIRGVNRPMPAGYTCHPADKTKDLSQVRSLTSKERSYIQTFPEEFV</sequence>
<evidence type="ECO:0000256" key="5">
    <source>
        <dbReference type="ARBA" id="ARBA00047422"/>
    </source>
</evidence>
<name>A0A3D2SAS0_9BACE</name>
<dbReference type="InterPro" id="IPR050390">
    <property type="entry name" value="C5-Methyltransferase"/>
</dbReference>
<comment type="caution">
    <text evidence="9">The sequence shown here is derived from an EMBL/GenBank/DDBJ whole genome shotgun (WGS) entry which is preliminary data.</text>
</comment>
<dbReference type="PROSITE" id="PS51679">
    <property type="entry name" value="SAM_MT_C5"/>
    <property type="match status" value="1"/>
</dbReference>
<evidence type="ECO:0000313" key="10">
    <source>
        <dbReference type="Proteomes" id="UP000263098"/>
    </source>
</evidence>
<proteinExistence type="inferred from homology"/>
<evidence type="ECO:0000256" key="7">
    <source>
        <dbReference type="RuleBase" id="RU000416"/>
    </source>
</evidence>
<organism evidence="9 10">
    <name type="scientific">Bacteroides graminisolvens</name>
    <dbReference type="NCBI Taxonomy" id="477666"/>
    <lineage>
        <taxon>Bacteria</taxon>
        <taxon>Pseudomonadati</taxon>
        <taxon>Bacteroidota</taxon>
        <taxon>Bacteroidia</taxon>
        <taxon>Bacteroidales</taxon>
        <taxon>Bacteroidaceae</taxon>
        <taxon>Bacteroides</taxon>
    </lineage>
</organism>
<feature type="active site" evidence="6">
    <location>
        <position position="76"/>
    </location>
</feature>
<dbReference type="PRINTS" id="PR00105">
    <property type="entry name" value="C5METTRFRASE"/>
</dbReference>
<dbReference type="GO" id="GO:0009307">
    <property type="term" value="P:DNA restriction-modification system"/>
    <property type="evidence" value="ECO:0007669"/>
    <property type="project" value="UniProtKB-KW"/>
</dbReference>
<dbReference type="NCBIfam" id="TIGR00675">
    <property type="entry name" value="dcm"/>
    <property type="match status" value="1"/>
</dbReference>
<keyword evidence="4" id="KW-0680">Restriction system</keyword>
<evidence type="ECO:0000256" key="3">
    <source>
        <dbReference type="ARBA" id="ARBA00022691"/>
    </source>
</evidence>
<dbReference type="InterPro" id="IPR029063">
    <property type="entry name" value="SAM-dependent_MTases_sf"/>
</dbReference>
<dbReference type="PANTHER" id="PTHR10629:SF52">
    <property type="entry name" value="DNA (CYTOSINE-5)-METHYLTRANSFERASE 1"/>
    <property type="match status" value="1"/>
</dbReference>
<dbReference type="GO" id="GO:0003886">
    <property type="term" value="F:DNA (cytosine-5-)-methyltransferase activity"/>
    <property type="evidence" value="ECO:0007669"/>
    <property type="project" value="UniProtKB-EC"/>
</dbReference>
<evidence type="ECO:0000256" key="1">
    <source>
        <dbReference type="ARBA" id="ARBA00022603"/>
    </source>
</evidence>
<reference evidence="9 10" key="1">
    <citation type="journal article" date="2018" name="Nat. Biotechnol.">
        <title>A standardized bacterial taxonomy based on genome phylogeny substantially revises the tree of life.</title>
        <authorList>
            <person name="Parks D.H."/>
            <person name="Chuvochina M."/>
            <person name="Waite D.W."/>
            <person name="Rinke C."/>
            <person name="Skarshewski A."/>
            <person name="Chaumeil P.A."/>
            <person name="Hugenholtz P."/>
        </authorList>
    </citation>
    <scope>NUCLEOTIDE SEQUENCE [LARGE SCALE GENOMIC DNA]</scope>
    <source>
        <strain evidence="9">UBA9667</strain>
    </source>
</reference>
<keyword evidence="1 6" id="KW-0489">Methyltransferase</keyword>
<feature type="non-terminal residue" evidence="9">
    <location>
        <position position="265"/>
    </location>
</feature>
<dbReference type="InterPro" id="IPR001525">
    <property type="entry name" value="C5_MeTfrase"/>
</dbReference>
<comment type="catalytic activity">
    <reaction evidence="5 8">
        <text>a 2'-deoxycytidine in DNA + S-adenosyl-L-methionine = a 5-methyl-2'-deoxycytidine in DNA + S-adenosyl-L-homocysteine + H(+)</text>
        <dbReference type="Rhea" id="RHEA:13681"/>
        <dbReference type="Rhea" id="RHEA-COMP:11369"/>
        <dbReference type="Rhea" id="RHEA-COMP:11370"/>
        <dbReference type="ChEBI" id="CHEBI:15378"/>
        <dbReference type="ChEBI" id="CHEBI:57856"/>
        <dbReference type="ChEBI" id="CHEBI:59789"/>
        <dbReference type="ChEBI" id="CHEBI:85452"/>
        <dbReference type="ChEBI" id="CHEBI:85454"/>
        <dbReference type="EC" id="2.1.1.37"/>
    </reaction>
</comment>
<dbReference type="EMBL" id="DPVG01000036">
    <property type="protein sequence ID" value="HCK23367.1"/>
    <property type="molecule type" value="Genomic_DNA"/>
</dbReference>
<dbReference type="GO" id="GO:0032259">
    <property type="term" value="P:methylation"/>
    <property type="evidence" value="ECO:0007669"/>
    <property type="project" value="UniProtKB-KW"/>
</dbReference>
<evidence type="ECO:0000256" key="8">
    <source>
        <dbReference type="RuleBase" id="RU000417"/>
    </source>
</evidence>
<dbReference type="Pfam" id="PF00145">
    <property type="entry name" value="DNA_methylase"/>
    <property type="match status" value="1"/>
</dbReference>
<accession>A0A3D2SAS0</accession>
<protein>
    <recommendedName>
        <fullName evidence="8">Cytosine-specific methyltransferase</fullName>
        <ecNumber evidence="8">2.1.1.37</ecNumber>
    </recommendedName>
</protein>
<dbReference type="SUPFAM" id="SSF53335">
    <property type="entry name" value="S-adenosyl-L-methionine-dependent methyltransferases"/>
    <property type="match status" value="1"/>
</dbReference>
<dbReference type="Gene3D" id="3.90.120.10">
    <property type="entry name" value="DNA Methylase, subunit A, domain 2"/>
    <property type="match status" value="1"/>
</dbReference>
<dbReference type="InterPro" id="IPR018117">
    <property type="entry name" value="C5_DNA_meth_AS"/>
</dbReference>
<evidence type="ECO:0000256" key="4">
    <source>
        <dbReference type="ARBA" id="ARBA00022747"/>
    </source>
</evidence>
<keyword evidence="3 6" id="KW-0949">S-adenosyl-L-methionine</keyword>
<keyword evidence="2 6" id="KW-0808">Transferase</keyword>
<dbReference type="Proteomes" id="UP000263098">
    <property type="component" value="Unassembled WGS sequence"/>
</dbReference>
<evidence type="ECO:0000256" key="2">
    <source>
        <dbReference type="ARBA" id="ARBA00022679"/>
    </source>
</evidence>
<evidence type="ECO:0000313" key="9">
    <source>
        <dbReference type="EMBL" id="HCK23367.1"/>
    </source>
</evidence>
<dbReference type="PROSITE" id="PS00094">
    <property type="entry name" value="C5_MTASE_1"/>
    <property type="match status" value="1"/>
</dbReference>
<dbReference type="AlphaFoldDB" id="A0A3D2SAS0"/>
<gene>
    <name evidence="9" type="ORF">DHW31_01045</name>
</gene>
<dbReference type="PANTHER" id="PTHR10629">
    <property type="entry name" value="CYTOSINE-SPECIFIC METHYLTRANSFERASE"/>
    <property type="match status" value="1"/>
</dbReference>